<accession>A0A1G1WC95</accession>
<comment type="caution">
    <text evidence="2">The sequence shown here is derived from an EMBL/GenBank/DDBJ whole genome shotgun (WGS) entry which is preliminary data.</text>
</comment>
<name>A0A1G1WC95_9BACT</name>
<proteinExistence type="predicted"/>
<dbReference type="EMBL" id="MHCS01000048">
    <property type="protein sequence ID" value="OGY25305.1"/>
    <property type="molecule type" value="Genomic_DNA"/>
</dbReference>
<gene>
    <name evidence="2" type="ORF">A2Z11_03025</name>
</gene>
<feature type="compositionally biased region" description="Basic and acidic residues" evidence="1">
    <location>
        <begin position="52"/>
        <end position="68"/>
    </location>
</feature>
<sequence length="139" mass="15627">MDNLPAPPEGVDSQIEKEAEAPQPTSEDKGPSPITHEDHEAKRIEAAFGQTQERRRELKEEAHEEGKRLARQTWEEPQEPPPEREISKPITPIDKTDVHPPPKQPTVPTQEVHDVGLGNEAQTIATVRMNEILKERGIT</sequence>
<reference evidence="2 3" key="1">
    <citation type="journal article" date="2016" name="Nat. Commun.">
        <title>Thousands of microbial genomes shed light on interconnected biogeochemical processes in an aquifer system.</title>
        <authorList>
            <person name="Anantharaman K."/>
            <person name="Brown C.T."/>
            <person name="Hug L.A."/>
            <person name="Sharon I."/>
            <person name="Castelle C.J."/>
            <person name="Probst A.J."/>
            <person name="Thomas B.C."/>
            <person name="Singh A."/>
            <person name="Wilkins M.J."/>
            <person name="Karaoz U."/>
            <person name="Brodie E.L."/>
            <person name="Williams K.H."/>
            <person name="Hubbard S.S."/>
            <person name="Banfield J.F."/>
        </authorList>
    </citation>
    <scope>NUCLEOTIDE SEQUENCE [LARGE SCALE GENOMIC DNA]</scope>
</reference>
<protein>
    <submittedName>
        <fullName evidence="2">Uncharacterized protein</fullName>
    </submittedName>
</protein>
<evidence type="ECO:0000256" key="1">
    <source>
        <dbReference type="SAM" id="MobiDB-lite"/>
    </source>
</evidence>
<dbReference type="Proteomes" id="UP000176389">
    <property type="component" value="Unassembled WGS sequence"/>
</dbReference>
<evidence type="ECO:0000313" key="2">
    <source>
        <dbReference type="EMBL" id="OGY25305.1"/>
    </source>
</evidence>
<evidence type="ECO:0000313" key="3">
    <source>
        <dbReference type="Proteomes" id="UP000176389"/>
    </source>
</evidence>
<organism evidence="2 3">
    <name type="scientific">Candidatus Woykebacteria bacterium RBG_16_43_9</name>
    <dbReference type="NCBI Taxonomy" id="1802596"/>
    <lineage>
        <taxon>Bacteria</taxon>
        <taxon>Candidatus Woykeibacteriota</taxon>
    </lineage>
</organism>
<feature type="compositionally biased region" description="Basic and acidic residues" evidence="1">
    <location>
        <begin position="14"/>
        <end position="45"/>
    </location>
</feature>
<dbReference type="AlphaFoldDB" id="A0A1G1WC95"/>
<feature type="region of interest" description="Disordered" evidence="1">
    <location>
        <begin position="1"/>
        <end position="119"/>
    </location>
</feature>